<reference evidence="7 8" key="1">
    <citation type="journal article" date="2020" name="Nat. Food">
        <title>A phased Vanilla planifolia genome enables genetic improvement of flavour and production.</title>
        <authorList>
            <person name="Hasing T."/>
            <person name="Tang H."/>
            <person name="Brym M."/>
            <person name="Khazi F."/>
            <person name="Huang T."/>
            <person name="Chambers A.H."/>
        </authorList>
    </citation>
    <scope>NUCLEOTIDE SEQUENCE [LARGE SCALE GENOMIC DNA]</scope>
    <source>
        <tissue evidence="7">Leaf</tissue>
    </source>
</reference>
<dbReference type="Pfam" id="PF01925">
    <property type="entry name" value="TauE"/>
    <property type="match status" value="2"/>
</dbReference>
<proteinExistence type="inferred from homology"/>
<keyword evidence="5 6" id="KW-0472">Membrane</keyword>
<name>A0A835USN4_VANPL</name>
<dbReference type="EMBL" id="JADCNM010000008">
    <property type="protein sequence ID" value="KAG0472508.1"/>
    <property type="molecule type" value="Genomic_DNA"/>
</dbReference>
<evidence type="ECO:0000256" key="2">
    <source>
        <dbReference type="ARBA" id="ARBA00009142"/>
    </source>
</evidence>
<sequence length="423" mass="45587">MSLSRLPKWNDHLLQWRMAQAGEPIIGLHTVMALILCFAAASISSAGGVGGGSLYLSILKLIVGMDLKDAASISAFMVTAGSMSNVIFNLLFTSMSKSPAIVDYDIALLSEPSMLLGVSFGVVCNVMFPEWLITALFTVLIAFSTYKTFQAGCKCWKAESDSVMDETVCRSDNQENNEPLLGGMSGKRGDGSIPWRKMAILLIIWVSFFVLHVLIANKDGKGMIHVKPCGLAYWLITLFQVPIVVGFTVFVLYDIGQLNNHQEPNPQKDDSEAETHKRVHDLPVVIFPFAALLSGILGGLFGVGGGLLINPFLIHAGVPPQVTAATTSFMVLFSSSMSLVQFLILGMNDIGNALIFAALCFVASIVGLVVIQRTIERSGRASLIVFSVATVMVLSTISITCFGIADVWRDFASGKNMGFKLPC</sequence>
<evidence type="ECO:0008006" key="9">
    <source>
        <dbReference type="Google" id="ProtNLM"/>
    </source>
</evidence>
<evidence type="ECO:0000313" key="7">
    <source>
        <dbReference type="EMBL" id="KAG0472508.1"/>
    </source>
</evidence>
<dbReference type="PANTHER" id="PTHR14255">
    <property type="entry name" value="CEREBLON"/>
    <property type="match status" value="1"/>
</dbReference>
<feature type="transmembrane region" description="Helical" evidence="6">
    <location>
        <begin position="25"/>
        <end position="50"/>
    </location>
</feature>
<dbReference type="GO" id="GO:0016567">
    <property type="term" value="P:protein ubiquitination"/>
    <property type="evidence" value="ECO:0007669"/>
    <property type="project" value="TreeGrafter"/>
</dbReference>
<evidence type="ECO:0000256" key="5">
    <source>
        <dbReference type="ARBA" id="ARBA00023136"/>
    </source>
</evidence>
<dbReference type="OrthoDB" id="434519at2759"/>
<keyword evidence="3 6" id="KW-0812">Transmembrane</keyword>
<comment type="subcellular location">
    <subcellularLocation>
        <location evidence="1">Membrane</location>
        <topology evidence="1">Multi-pass membrane protein</topology>
    </subcellularLocation>
</comment>
<dbReference type="Proteomes" id="UP000639772">
    <property type="component" value="Unassembled WGS sequence"/>
</dbReference>
<feature type="transmembrane region" description="Helical" evidence="6">
    <location>
        <begin position="383"/>
        <end position="405"/>
    </location>
</feature>
<feature type="transmembrane region" description="Helical" evidence="6">
    <location>
        <begin position="229"/>
        <end position="253"/>
    </location>
</feature>
<feature type="transmembrane region" description="Helical" evidence="6">
    <location>
        <begin position="350"/>
        <end position="371"/>
    </location>
</feature>
<accession>A0A835USN4</accession>
<protein>
    <recommendedName>
        <fullName evidence="9">Sulfite exporter TauE/SafE family protein</fullName>
    </recommendedName>
</protein>
<gene>
    <name evidence="7" type="ORF">HPP92_017054</name>
</gene>
<feature type="transmembrane region" description="Helical" evidence="6">
    <location>
        <begin position="285"/>
        <end position="310"/>
    </location>
</feature>
<evidence type="ECO:0000256" key="3">
    <source>
        <dbReference type="ARBA" id="ARBA00022692"/>
    </source>
</evidence>
<feature type="transmembrane region" description="Helical" evidence="6">
    <location>
        <begin position="198"/>
        <end position="217"/>
    </location>
</feature>
<feature type="transmembrane region" description="Helical" evidence="6">
    <location>
        <begin position="322"/>
        <end position="344"/>
    </location>
</feature>
<comment type="similarity">
    <text evidence="2">Belongs to the 4-toluene sulfonate uptake permease (TSUP) (TC 2.A.102) family.</text>
</comment>
<feature type="transmembrane region" description="Helical" evidence="6">
    <location>
        <begin position="113"/>
        <end position="143"/>
    </location>
</feature>
<dbReference type="GO" id="GO:0031464">
    <property type="term" value="C:Cul4A-RING E3 ubiquitin ligase complex"/>
    <property type="evidence" value="ECO:0007669"/>
    <property type="project" value="TreeGrafter"/>
</dbReference>
<comment type="caution">
    <text evidence="7">The sequence shown here is derived from an EMBL/GenBank/DDBJ whole genome shotgun (WGS) entry which is preliminary data.</text>
</comment>
<evidence type="ECO:0000256" key="6">
    <source>
        <dbReference type="SAM" id="Phobius"/>
    </source>
</evidence>
<feature type="transmembrane region" description="Helical" evidence="6">
    <location>
        <begin position="70"/>
        <end position="92"/>
    </location>
</feature>
<dbReference type="PANTHER" id="PTHR14255:SF3">
    <property type="entry name" value="SULFITE EXPORTER TAUE_SAFE FAMILY PROTEIN 5-RELATED"/>
    <property type="match status" value="1"/>
</dbReference>
<evidence type="ECO:0000256" key="4">
    <source>
        <dbReference type="ARBA" id="ARBA00022989"/>
    </source>
</evidence>
<evidence type="ECO:0000313" key="8">
    <source>
        <dbReference type="Proteomes" id="UP000639772"/>
    </source>
</evidence>
<organism evidence="7 8">
    <name type="scientific">Vanilla planifolia</name>
    <name type="common">Vanilla</name>
    <dbReference type="NCBI Taxonomy" id="51239"/>
    <lineage>
        <taxon>Eukaryota</taxon>
        <taxon>Viridiplantae</taxon>
        <taxon>Streptophyta</taxon>
        <taxon>Embryophyta</taxon>
        <taxon>Tracheophyta</taxon>
        <taxon>Spermatophyta</taxon>
        <taxon>Magnoliopsida</taxon>
        <taxon>Liliopsida</taxon>
        <taxon>Asparagales</taxon>
        <taxon>Orchidaceae</taxon>
        <taxon>Vanilloideae</taxon>
        <taxon>Vanilleae</taxon>
        <taxon>Vanilla</taxon>
    </lineage>
</organism>
<dbReference type="GO" id="GO:0016020">
    <property type="term" value="C:membrane"/>
    <property type="evidence" value="ECO:0007669"/>
    <property type="project" value="UniProtKB-SubCell"/>
</dbReference>
<evidence type="ECO:0000256" key="1">
    <source>
        <dbReference type="ARBA" id="ARBA00004141"/>
    </source>
</evidence>
<keyword evidence="4 6" id="KW-1133">Transmembrane helix</keyword>
<dbReference type="InterPro" id="IPR002781">
    <property type="entry name" value="TM_pro_TauE-like"/>
</dbReference>
<dbReference type="AlphaFoldDB" id="A0A835USN4"/>